<keyword evidence="3" id="KW-1185">Reference proteome</keyword>
<feature type="compositionally biased region" description="Polar residues" evidence="1">
    <location>
        <begin position="275"/>
        <end position="285"/>
    </location>
</feature>
<evidence type="ECO:0000313" key="2">
    <source>
        <dbReference type="EMBL" id="CAD6441908.1"/>
    </source>
</evidence>
<comment type="caution">
    <text evidence="2">The sequence shown here is derived from an EMBL/GenBank/DDBJ whole genome shotgun (WGS) entry which is preliminary data.</text>
</comment>
<dbReference type="AlphaFoldDB" id="A0A8H2VPH1"/>
<proteinExistence type="predicted"/>
<evidence type="ECO:0000256" key="1">
    <source>
        <dbReference type="SAM" id="MobiDB-lite"/>
    </source>
</evidence>
<sequence>MSSKHVPNSPQASPLNKSSDIRCVQTTKGWVCALCFPLGHPSRAIERLLDISELKSHAAGSHYASLGEHEWKNYVNHSVYYEAQFRGQSSLGLNDGVMHGPPTIASQKTIANKAGVLKRKYPKKAKPVVETAFDLMETMINFDGKTDAKDRIKGFAPPGGNRDEGSEMSDVESAPTTLQAYIGSLSNLSTAQHQLFRQPMNSAHIAEPLNSLQTGTGPFYNQFVAQNQFSMHSMEVSQVDTTKATPHTGDGSYCDTSTANYGMHQAGVFQVGASPINNPSTTNLHFGTDSMDIPQATSSPSKPSRKKAASSKNPLRQRLSENPSFESAVSVHGLARVQAAGNVGLQRYLDRQARGLPRASNIPLPLASSPPRNSTMGLPLTAANYAAAGMPNIHVEKAVRRTKKVDRRRQVSLSLSNIADVEDNTTPYANPPPTLNEFGVPTAIFGKAPGAVYKSHTYKSIYAESTPPKEHLPSEASFFDFSFSEPSEVPTKNEVVQQDPWCQLGTIGTFDHGPNTDFTDSFVSGLLNETFGAYSGEHQNITKHSDRNTSRTLEPDQLLNDMGLGRISEDFDFNAFIADPKYNFDGVSTVSNTIPQQSTGNFNESFATADIPKQSPVPQHNAAKSEDFFSAAGIPKTHDSELHALFCFSNPSSPTNTNHNFGVFHTTSLEYGAAGLEAVRTAQAAVSAGKSLYPPRWTASSPAIVDSSTSATLASSHLVEASSAHNDAIQVSEDLPLAISTPSSHVAESWSLVEIPQAIESPTAAAAESVAVFESLHAVESAVPIQVPTIPAMSAPETAYMITGQQNVLAAMSKRQVSAIKNLTNQLAQQNAKTAATTTTKEPAVKQTVVVRKPHINTEKLVVPAELPSAYFTNAAVYHSRKAIVATKNVTSATRRARVSRQGAISSEPALTPRKRAASPEEEPSGDRK</sequence>
<evidence type="ECO:0000313" key="3">
    <source>
        <dbReference type="Proteomes" id="UP000624404"/>
    </source>
</evidence>
<reference evidence="2" key="1">
    <citation type="submission" date="2020-10" db="EMBL/GenBank/DDBJ databases">
        <authorList>
            <person name="Kusch S."/>
        </authorList>
    </citation>
    <scope>NUCLEOTIDE SEQUENCE</scope>
    <source>
        <strain evidence="2">SwB9</strain>
    </source>
</reference>
<organism evidence="2 3">
    <name type="scientific">Sclerotinia trifoliorum</name>
    <dbReference type="NCBI Taxonomy" id="28548"/>
    <lineage>
        <taxon>Eukaryota</taxon>
        <taxon>Fungi</taxon>
        <taxon>Dikarya</taxon>
        <taxon>Ascomycota</taxon>
        <taxon>Pezizomycotina</taxon>
        <taxon>Leotiomycetes</taxon>
        <taxon>Helotiales</taxon>
        <taxon>Sclerotiniaceae</taxon>
        <taxon>Sclerotinia</taxon>
    </lineage>
</organism>
<protein>
    <submittedName>
        <fullName evidence="2">E22bdcbc-903e-4ce4-8f6d-bac6deebe0ff</fullName>
    </submittedName>
</protein>
<feature type="region of interest" description="Disordered" evidence="1">
    <location>
        <begin position="895"/>
        <end position="929"/>
    </location>
</feature>
<feature type="compositionally biased region" description="Acidic residues" evidence="1">
    <location>
        <begin position="920"/>
        <end position="929"/>
    </location>
</feature>
<feature type="region of interest" description="Disordered" evidence="1">
    <location>
        <begin position="275"/>
        <end position="328"/>
    </location>
</feature>
<gene>
    <name evidence="2" type="ORF">SCLTRI_LOCUS1700</name>
</gene>
<dbReference type="OrthoDB" id="3553127at2759"/>
<accession>A0A8H2VPH1</accession>
<dbReference type="EMBL" id="CAJHIA010000007">
    <property type="protein sequence ID" value="CAD6441908.1"/>
    <property type="molecule type" value="Genomic_DNA"/>
</dbReference>
<dbReference type="Proteomes" id="UP000624404">
    <property type="component" value="Unassembled WGS sequence"/>
</dbReference>
<name>A0A8H2VPH1_9HELO</name>